<evidence type="ECO:0000313" key="1">
    <source>
        <dbReference type="EMBL" id="MDN3571327.1"/>
    </source>
</evidence>
<reference evidence="2" key="1">
    <citation type="journal article" date="2019" name="Int. J. Syst. Evol. Microbiol.">
        <title>The Global Catalogue of Microorganisms (GCM) 10K type strain sequencing project: providing services to taxonomists for standard genome sequencing and annotation.</title>
        <authorList>
            <consortium name="The Broad Institute Genomics Platform"/>
            <consortium name="The Broad Institute Genome Sequencing Center for Infectious Disease"/>
            <person name="Wu L."/>
            <person name="Ma J."/>
        </authorList>
    </citation>
    <scope>NUCLEOTIDE SEQUENCE [LARGE SCALE GENOMIC DNA]</scope>
    <source>
        <strain evidence="2">CECT 7806</strain>
    </source>
</reference>
<evidence type="ECO:0000313" key="2">
    <source>
        <dbReference type="Proteomes" id="UP001244297"/>
    </source>
</evidence>
<comment type="caution">
    <text evidence="1">The sequence shown here is derived from an EMBL/GenBank/DDBJ whole genome shotgun (WGS) entry which is preliminary data.</text>
</comment>
<name>A0ABT8AN63_9HYPH</name>
<proteinExistence type="predicted"/>
<gene>
    <name evidence="1" type="ORF">QWZ18_11945</name>
</gene>
<sequence>MPYIVPDLSAFERKVRSQLGEDGIIEKISECLGINTGTFFEFGIGPAWNHPIEDGLEGNFVHLREQGWKGIFLDGAQYPPKYDVRQEFITPLNINTLYRKYGLPDDLDFMSIDVDGQELWIWLSLQARPKVVILEYNGGIGADPSISIQFDVTHRWDGTVYHGASLRALDKVAKDKGYTLVWSNGVNAVFIRDDRVSNKSDFAFERLFVPFTPHAPDPKNRPWVTI</sequence>
<dbReference type="EMBL" id="JAUFPT010000032">
    <property type="protein sequence ID" value="MDN3571327.1"/>
    <property type="molecule type" value="Genomic_DNA"/>
</dbReference>
<dbReference type="RefSeq" id="WP_238284696.1">
    <property type="nucleotide sequence ID" value="NZ_BPQS01000001.1"/>
</dbReference>
<keyword evidence="2" id="KW-1185">Reference proteome</keyword>
<protein>
    <recommendedName>
        <fullName evidence="3">Methyltransferase FkbM domain-containing protein</fullName>
    </recommendedName>
</protein>
<accession>A0ABT8AN63</accession>
<dbReference type="Proteomes" id="UP001244297">
    <property type="component" value="Unassembled WGS sequence"/>
</dbReference>
<organism evidence="1 2">
    <name type="scientific">Methylobacterium longum</name>
    <dbReference type="NCBI Taxonomy" id="767694"/>
    <lineage>
        <taxon>Bacteria</taxon>
        <taxon>Pseudomonadati</taxon>
        <taxon>Pseudomonadota</taxon>
        <taxon>Alphaproteobacteria</taxon>
        <taxon>Hyphomicrobiales</taxon>
        <taxon>Methylobacteriaceae</taxon>
        <taxon>Methylobacterium</taxon>
    </lineage>
</organism>
<evidence type="ECO:0008006" key="3">
    <source>
        <dbReference type="Google" id="ProtNLM"/>
    </source>
</evidence>